<dbReference type="InterPro" id="IPR033704">
    <property type="entry name" value="dUTPase_trimeric"/>
</dbReference>
<dbReference type="SUPFAM" id="SSF51283">
    <property type="entry name" value="dUTPase-like"/>
    <property type="match status" value="1"/>
</dbReference>
<dbReference type="InterPro" id="IPR029054">
    <property type="entry name" value="dUTPase-like"/>
</dbReference>
<dbReference type="GO" id="GO:0006226">
    <property type="term" value="P:dUMP biosynthetic process"/>
    <property type="evidence" value="ECO:0007669"/>
    <property type="project" value="InterPro"/>
</dbReference>
<dbReference type="CDD" id="cd07557">
    <property type="entry name" value="trimeric_dUTPase"/>
    <property type="match status" value="1"/>
</dbReference>
<sequence>MQTSSIELKVLDERLNSWGLPRYQTAMSAGIDLHACIPEPLRIEPQAPAVLVPSGIAVLMNNPFMVGFVLARSGLGHKKGLILGQSVGTIDADYANEIFISAWLRTTPGSEPLTIQPGDRIAQLVFVPILRPSFEVVTEFSAETERGLGGFGSTGI</sequence>
<gene>
    <name evidence="7" type="ORF">AVDCRST_MAG09-492</name>
</gene>
<dbReference type="GO" id="GO:0004170">
    <property type="term" value="F:dUTP diphosphatase activity"/>
    <property type="evidence" value="ECO:0007669"/>
    <property type="project" value="UniProtKB-EC"/>
</dbReference>
<dbReference type="GO" id="GO:0000287">
    <property type="term" value="F:magnesium ion binding"/>
    <property type="evidence" value="ECO:0007669"/>
    <property type="project" value="InterPro"/>
</dbReference>
<dbReference type="EMBL" id="CADCVZ010000012">
    <property type="protein sequence ID" value="CAA9497683.1"/>
    <property type="molecule type" value="Genomic_DNA"/>
</dbReference>
<evidence type="ECO:0000256" key="5">
    <source>
        <dbReference type="ARBA" id="ARBA00047686"/>
    </source>
</evidence>
<dbReference type="InterPro" id="IPR036157">
    <property type="entry name" value="dUTPase-like_sf"/>
</dbReference>
<dbReference type="InterPro" id="IPR008181">
    <property type="entry name" value="dUTPase"/>
</dbReference>
<protein>
    <recommendedName>
        <fullName evidence="2">dUTP diphosphatase</fullName>
        <ecNumber evidence="2">3.6.1.23</ecNumber>
    </recommendedName>
</protein>
<dbReference type="RefSeq" id="WP_294172062.1">
    <property type="nucleotide sequence ID" value="NZ_CADCVZ010000012.1"/>
</dbReference>
<keyword evidence="3 7" id="KW-0378">Hydrolase</keyword>
<dbReference type="NCBIfam" id="NF001862">
    <property type="entry name" value="PRK00601.1"/>
    <property type="match status" value="1"/>
</dbReference>
<evidence type="ECO:0000259" key="6">
    <source>
        <dbReference type="Pfam" id="PF00692"/>
    </source>
</evidence>
<reference evidence="7" key="1">
    <citation type="submission" date="2020-02" db="EMBL/GenBank/DDBJ databases">
        <authorList>
            <person name="Meier V. D."/>
        </authorList>
    </citation>
    <scope>NUCLEOTIDE SEQUENCE</scope>
    <source>
        <strain evidence="7">AVDCRST_MAG09</strain>
    </source>
</reference>
<dbReference type="Gene3D" id="2.70.40.10">
    <property type="match status" value="1"/>
</dbReference>
<feature type="domain" description="dUTPase-like" evidence="6">
    <location>
        <begin position="18"/>
        <end position="155"/>
    </location>
</feature>
<proteinExistence type="inferred from homology"/>
<dbReference type="Pfam" id="PF00692">
    <property type="entry name" value="dUTPase"/>
    <property type="match status" value="1"/>
</dbReference>
<dbReference type="PANTHER" id="PTHR11241:SF0">
    <property type="entry name" value="DEOXYURIDINE 5'-TRIPHOSPHATE NUCLEOTIDOHYDROLASE"/>
    <property type="match status" value="1"/>
</dbReference>
<comment type="similarity">
    <text evidence="1">Belongs to the dUTPase family.</text>
</comment>
<name>A0A6J4SFL7_9SPHN</name>
<evidence type="ECO:0000313" key="7">
    <source>
        <dbReference type="EMBL" id="CAA9497683.1"/>
    </source>
</evidence>
<evidence type="ECO:0000256" key="4">
    <source>
        <dbReference type="ARBA" id="ARBA00023080"/>
    </source>
</evidence>
<comment type="catalytic activity">
    <reaction evidence="5">
        <text>dUTP + H2O = dUMP + diphosphate + H(+)</text>
        <dbReference type="Rhea" id="RHEA:10248"/>
        <dbReference type="ChEBI" id="CHEBI:15377"/>
        <dbReference type="ChEBI" id="CHEBI:15378"/>
        <dbReference type="ChEBI" id="CHEBI:33019"/>
        <dbReference type="ChEBI" id="CHEBI:61555"/>
        <dbReference type="ChEBI" id="CHEBI:246422"/>
        <dbReference type="EC" id="3.6.1.23"/>
    </reaction>
</comment>
<dbReference type="NCBIfam" id="TIGR00576">
    <property type="entry name" value="dut"/>
    <property type="match status" value="1"/>
</dbReference>
<accession>A0A6J4SFL7</accession>
<organism evidence="7">
    <name type="scientific">uncultured Sphingomonas sp</name>
    <dbReference type="NCBI Taxonomy" id="158754"/>
    <lineage>
        <taxon>Bacteria</taxon>
        <taxon>Pseudomonadati</taxon>
        <taxon>Pseudomonadota</taxon>
        <taxon>Alphaproteobacteria</taxon>
        <taxon>Sphingomonadales</taxon>
        <taxon>Sphingomonadaceae</taxon>
        <taxon>Sphingomonas</taxon>
        <taxon>environmental samples</taxon>
    </lineage>
</organism>
<dbReference type="GO" id="GO:0046081">
    <property type="term" value="P:dUTP catabolic process"/>
    <property type="evidence" value="ECO:0007669"/>
    <property type="project" value="InterPro"/>
</dbReference>
<dbReference type="AlphaFoldDB" id="A0A6J4SFL7"/>
<evidence type="ECO:0000256" key="3">
    <source>
        <dbReference type="ARBA" id="ARBA00022801"/>
    </source>
</evidence>
<evidence type="ECO:0000256" key="2">
    <source>
        <dbReference type="ARBA" id="ARBA00012379"/>
    </source>
</evidence>
<dbReference type="PANTHER" id="PTHR11241">
    <property type="entry name" value="DEOXYURIDINE 5'-TRIPHOSPHATE NUCLEOTIDOHYDROLASE"/>
    <property type="match status" value="1"/>
</dbReference>
<evidence type="ECO:0000256" key="1">
    <source>
        <dbReference type="ARBA" id="ARBA00006581"/>
    </source>
</evidence>
<keyword evidence="4" id="KW-0546">Nucleotide metabolism</keyword>
<dbReference type="EC" id="3.6.1.23" evidence="2"/>